<dbReference type="Gene3D" id="3.40.20.10">
    <property type="entry name" value="Severin"/>
    <property type="match status" value="1"/>
</dbReference>
<sequence length="190" mass="21279">MSWMILGYDNSKSPDKLVVTNSGTGGFDEFLEAISPDKACYMYLNYKFGDTGRSRFIVMSYVPEALNGLQKARVVGHRGAVESFIKYYQINWHSQSIDEITEAELNKKLRKAGGADYSAQESNKGNFSDYKKVTREFYSETDRKTQLKGLVYAEGPLVTTPCDITGRAMVAPSTEFLKNTSEAFKGNNVK</sequence>
<organism evidence="2">
    <name type="scientific">Arcella intermedia</name>
    <dbReference type="NCBI Taxonomy" id="1963864"/>
    <lineage>
        <taxon>Eukaryota</taxon>
        <taxon>Amoebozoa</taxon>
        <taxon>Tubulinea</taxon>
        <taxon>Elardia</taxon>
        <taxon>Arcellinida</taxon>
        <taxon>Sphaerothecina</taxon>
        <taxon>Arcellidae</taxon>
        <taxon>Arcella</taxon>
    </lineage>
</organism>
<dbReference type="Pfam" id="PF00241">
    <property type="entry name" value="Cofilin_ADF"/>
    <property type="match status" value="1"/>
</dbReference>
<dbReference type="GO" id="GO:0030864">
    <property type="term" value="C:cortical actin cytoskeleton"/>
    <property type="evidence" value="ECO:0007669"/>
    <property type="project" value="TreeGrafter"/>
</dbReference>
<accession>A0A6B2LK14</accession>
<dbReference type="GO" id="GO:0030833">
    <property type="term" value="P:regulation of actin filament polymerization"/>
    <property type="evidence" value="ECO:0007669"/>
    <property type="project" value="TreeGrafter"/>
</dbReference>
<protein>
    <recommendedName>
        <fullName evidence="1">ADF-H domain-containing protein</fullName>
    </recommendedName>
</protein>
<dbReference type="InterPro" id="IPR002108">
    <property type="entry name" value="ADF-H"/>
</dbReference>
<feature type="domain" description="ADF-H" evidence="1">
    <location>
        <begin position="1"/>
        <end position="110"/>
    </location>
</feature>
<evidence type="ECO:0000259" key="1">
    <source>
        <dbReference type="PROSITE" id="PS51263"/>
    </source>
</evidence>
<dbReference type="GO" id="GO:0005884">
    <property type="term" value="C:actin filament"/>
    <property type="evidence" value="ECO:0007669"/>
    <property type="project" value="TreeGrafter"/>
</dbReference>
<evidence type="ECO:0000313" key="2">
    <source>
        <dbReference type="EMBL" id="NDV37160.1"/>
    </source>
</evidence>
<dbReference type="PANTHER" id="PTHR10829:SF56">
    <property type="entry name" value="ADF-H DOMAIN-CONTAINING PROTEIN"/>
    <property type="match status" value="1"/>
</dbReference>
<dbReference type="EMBL" id="GIBP01008191">
    <property type="protein sequence ID" value="NDV37160.1"/>
    <property type="molecule type" value="Transcribed_RNA"/>
</dbReference>
<dbReference type="AlphaFoldDB" id="A0A6B2LK14"/>
<reference evidence="2" key="1">
    <citation type="journal article" date="2020" name="J. Eukaryot. Microbiol.">
        <title>De novo Sequencing, Assembly and Annotation of the Transcriptome for the Free-Living Testate Amoeba Arcella intermedia.</title>
        <authorList>
            <person name="Ribeiro G.M."/>
            <person name="Porfirio-Sousa A.L."/>
            <person name="Maurer-Alcala X.X."/>
            <person name="Katz L.A."/>
            <person name="Lahr D.J.G."/>
        </authorList>
    </citation>
    <scope>NUCLEOTIDE SEQUENCE</scope>
</reference>
<proteinExistence type="predicted"/>
<name>A0A6B2LK14_9EUKA</name>
<dbReference type="PANTHER" id="PTHR10829">
    <property type="entry name" value="CORTACTIN AND DREBRIN"/>
    <property type="match status" value="1"/>
</dbReference>
<dbReference type="GO" id="GO:0030427">
    <property type="term" value="C:site of polarized growth"/>
    <property type="evidence" value="ECO:0007669"/>
    <property type="project" value="TreeGrafter"/>
</dbReference>
<dbReference type="PROSITE" id="PS51263">
    <property type="entry name" value="ADF_H"/>
    <property type="match status" value="1"/>
</dbReference>
<dbReference type="InterPro" id="IPR029006">
    <property type="entry name" value="ADF-H/Gelsolin-like_dom_sf"/>
</dbReference>
<dbReference type="GO" id="GO:0051015">
    <property type="term" value="F:actin filament binding"/>
    <property type="evidence" value="ECO:0007669"/>
    <property type="project" value="TreeGrafter"/>
</dbReference>
<dbReference type="SUPFAM" id="SSF55753">
    <property type="entry name" value="Actin depolymerizing proteins"/>
    <property type="match status" value="1"/>
</dbReference>